<feature type="chain" id="PRO_5041445196" evidence="2">
    <location>
        <begin position="19"/>
        <end position="427"/>
    </location>
</feature>
<feature type="compositionally biased region" description="Basic and acidic residues" evidence="1">
    <location>
        <begin position="108"/>
        <end position="118"/>
    </location>
</feature>
<gene>
    <name evidence="3" type="ORF">MSPICULIGERA_LOCUS20103</name>
</gene>
<keyword evidence="4" id="KW-1185">Reference proteome</keyword>
<accession>A0AA36D929</accession>
<feature type="non-terminal residue" evidence="3">
    <location>
        <position position="427"/>
    </location>
</feature>
<dbReference type="Proteomes" id="UP001177023">
    <property type="component" value="Unassembled WGS sequence"/>
</dbReference>
<dbReference type="AlphaFoldDB" id="A0AA36D929"/>
<evidence type="ECO:0000313" key="3">
    <source>
        <dbReference type="EMBL" id="CAJ0581954.1"/>
    </source>
</evidence>
<evidence type="ECO:0000256" key="2">
    <source>
        <dbReference type="SAM" id="SignalP"/>
    </source>
</evidence>
<name>A0AA36D929_9BILA</name>
<dbReference type="EMBL" id="CATQJA010002664">
    <property type="protein sequence ID" value="CAJ0581954.1"/>
    <property type="molecule type" value="Genomic_DNA"/>
</dbReference>
<evidence type="ECO:0000313" key="4">
    <source>
        <dbReference type="Proteomes" id="UP001177023"/>
    </source>
</evidence>
<keyword evidence="2" id="KW-0732">Signal</keyword>
<feature type="signal peptide" evidence="2">
    <location>
        <begin position="1"/>
        <end position="18"/>
    </location>
</feature>
<comment type="caution">
    <text evidence="3">The sequence shown here is derived from an EMBL/GenBank/DDBJ whole genome shotgun (WGS) entry which is preliminary data.</text>
</comment>
<evidence type="ECO:0000256" key="1">
    <source>
        <dbReference type="SAM" id="MobiDB-lite"/>
    </source>
</evidence>
<feature type="region of interest" description="Disordered" evidence="1">
    <location>
        <begin position="52"/>
        <end position="167"/>
    </location>
</feature>
<sequence>MLSQVMLVLTLLGAAVRGQERKWEFLQPRPVAQVQASPATENAFPAWYHMPQKQQQHAPAYPYERPPSNQQVESSFRGYPTFNRQPPSPPQQTAFETPRRPFPSTADIDDRTAVEKYHKLLLRKRKPEPGATSRPGHTVPPKLRPPSGHRPSTSLPRPGEPLVTPGTQNLTRFRTVRPLVNKTRERLRLKKIQTEATVDPLESSTQERTTQVVMEIYQGTTAPSFPITKESSPWHRLSWTRKSENRNLTTTTTTVSPVTLRPRFICNKTLTSEETKDREKRPLIGPFKPVSRTSGNLIWRLTSPVPLLPSQKEVVKPPTHWTVFDFISWPNAELFNAIRDVVNKFKASLDESGLDQDVRQMGRQLQNTWHQLRAGLDRSWNALRLSAEQSLHPTVVPYSHQGPGGVNEQLSQMFARSQSQDAPKNKL</sequence>
<proteinExistence type="predicted"/>
<protein>
    <submittedName>
        <fullName evidence="3">Uncharacterized protein</fullName>
    </submittedName>
</protein>
<organism evidence="3 4">
    <name type="scientific">Mesorhabditis spiculigera</name>
    <dbReference type="NCBI Taxonomy" id="96644"/>
    <lineage>
        <taxon>Eukaryota</taxon>
        <taxon>Metazoa</taxon>
        <taxon>Ecdysozoa</taxon>
        <taxon>Nematoda</taxon>
        <taxon>Chromadorea</taxon>
        <taxon>Rhabditida</taxon>
        <taxon>Rhabditina</taxon>
        <taxon>Rhabditomorpha</taxon>
        <taxon>Rhabditoidea</taxon>
        <taxon>Rhabditidae</taxon>
        <taxon>Mesorhabditinae</taxon>
        <taxon>Mesorhabditis</taxon>
    </lineage>
</organism>
<reference evidence="3" key="1">
    <citation type="submission" date="2023-06" db="EMBL/GenBank/DDBJ databases">
        <authorList>
            <person name="Delattre M."/>
        </authorList>
    </citation>
    <scope>NUCLEOTIDE SEQUENCE</scope>
    <source>
        <strain evidence="3">AF72</strain>
    </source>
</reference>